<protein>
    <recommendedName>
        <fullName evidence="4">Proteoglycan 4-like</fullName>
    </recommendedName>
</protein>
<feature type="region of interest" description="Disordered" evidence="1">
    <location>
        <begin position="253"/>
        <end position="309"/>
    </location>
</feature>
<dbReference type="PANTHER" id="PTHR33472:SF1">
    <property type="entry name" value="EXTENSIN-RELATED"/>
    <property type="match status" value="1"/>
</dbReference>
<gene>
    <name evidence="2" type="ORF">V6N12_059223</name>
</gene>
<feature type="compositionally biased region" description="Polar residues" evidence="1">
    <location>
        <begin position="172"/>
        <end position="195"/>
    </location>
</feature>
<organism evidence="2 3">
    <name type="scientific">Hibiscus sabdariffa</name>
    <name type="common">roselle</name>
    <dbReference type="NCBI Taxonomy" id="183260"/>
    <lineage>
        <taxon>Eukaryota</taxon>
        <taxon>Viridiplantae</taxon>
        <taxon>Streptophyta</taxon>
        <taxon>Embryophyta</taxon>
        <taxon>Tracheophyta</taxon>
        <taxon>Spermatophyta</taxon>
        <taxon>Magnoliopsida</taxon>
        <taxon>eudicotyledons</taxon>
        <taxon>Gunneridae</taxon>
        <taxon>Pentapetalae</taxon>
        <taxon>rosids</taxon>
        <taxon>malvids</taxon>
        <taxon>Malvales</taxon>
        <taxon>Malvaceae</taxon>
        <taxon>Malvoideae</taxon>
        <taxon>Hibiscus</taxon>
    </lineage>
</organism>
<feature type="region of interest" description="Disordered" evidence="1">
    <location>
        <begin position="1"/>
        <end position="236"/>
    </location>
</feature>
<name>A0ABR2EWD6_9ROSI</name>
<feature type="compositionally biased region" description="Low complexity" evidence="1">
    <location>
        <begin position="128"/>
        <end position="171"/>
    </location>
</feature>
<evidence type="ECO:0000313" key="2">
    <source>
        <dbReference type="EMBL" id="KAK8565668.1"/>
    </source>
</evidence>
<feature type="compositionally biased region" description="Pro residues" evidence="1">
    <location>
        <begin position="22"/>
        <end position="34"/>
    </location>
</feature>
<dbReference type="Proteomes" id="UP001472677">
    <property type="component" value="Unassembled WGS sequence"/>
</dbReference>
<dbReference type="EMBL" id="JBBPBM010000010">
    <property type="protein sequence ID" value="KAK8565668.1"/>
    <property type="molecule type" value="Genomic_DNA"/>
</dbReference>
<feature type="region of interest" description="Disordered" evidence="1">
    <location>
        <begin position="330"/>
        <end position="375"/>
    </location>
</feature>
<evidence type="ECO:0000313" key="3">
    <source>
        <dbReference type="Proteomes" id="UP001472677"/>
    </source>
</evidence>
<feature type="compositionally biased region" description="Polar residues" evidence="1">
    <location>
        <begin position="50"/>
        <end position="70"/>
    </location>
</feature>
<proteinExistence type="predicted"/>
<feature type="compositionally biased region" description="Pro residues" evidence="1">
    <location>
        <begin position="211"/>
        <end position="228"/>
    </location>
</feature>
<feature type="compositionally biased region" description="Basic and acidic residues" evidence="1">
    <location>
        <begin position="280"/>
        <end position="292"/>
    </location>
</feature>
<feature type="compositionally biased region" description="Polar residues" evidence="1">
    <location>
        <begin position="78"/>
        <end position="127"/>
    </location>
</feature>
<accession>A0ABR2EWD6</accession>
<keyword evidence="3" id="KW-1185">Reference proteome</keyword>
<evidence type="ECO:0008006" key="4">
    <source>
        <dbReference type="Google" id="ProtNLM"/>
    </source>
</evidence>
<comment type="caution">
    <text evidence="2">The sequence shown here is derived from an EMBL/GenBank/DDBJ whole genome shotgun (WGS) entry which is preliminary data.</text>
</comment>
<evidence type="ECO:0000256" key="1">
    <source>
        <dbReference type="SAM" id="MobiDB-lite"/>
    </source>
</evidence>
<reference evidence="2 3" key="1">
    <citation type="journal article" date="2024" name="G3 (Bethesda)">
        <title>Genome assembly of Hibiscus sabdariffa L. provides insights into metabolisms of medicinal natural products.</title>
        <authorList>
            <person name="Kim T."/>
        </authorList>
    </citation>
    <scope>NUCLEOTIDE SEQUENCE [LARGE SCALE GENOMIC DNA]</scope>
    <source>
        <strain evidence="2">TK-2024</strain>
        <tissue evidence="2">Old leaves</tissue>
    </source>
</reference>
<dbReference type="PANTHER" id="PTHR33472">
    <property type="entry name" value="OS01G0106600 PROTEIN"/>
    <property type="match status" value="1"/>
</dbReference>
<sequence length="433" mass="45268">MSNQQAPTRPWFRLASISRPAPQAPTPTPEPSPALPRSTTIRPAFRPTGGASSVPTSPVSVGRGSQPSSPSDKKPITEVSSTVASVPNSPVKTAPTASRSPVSPPKQTKTSSLPSSPAKSVATTASVPSSPAKPVATTTASVPTSAAKAVPTNASVTTSPARTASPTTSVTNFPTQKPATFTSTTNRVASPQASVPTVKPAMQSPVQSPKIKPPTAPPPSPLTLPPPQMRAQADLKPKIPVEAEQKTVLVQKMIDKPKGLFGAPQKDTDDTRYPSNSIHGPKEPPKNGETKGKTKGNGKKFSSDSEDTGMRVITIAGENKGAFMELIKSPHRNGFQGSPHRLQKTVTGSSDDSAYHSYSSSGEEGDRKMKGKSNGSNTMPMNAFMNSNVQGVNNSIVYNSSCTHHDPGVHLSLHRKPSAGGFHVKERSNGYNS</sequence>
<feature type="compositionally biased region" description="Low complexity" evidence="1">
    <location>
        <begin position="348"/>
        <end position="362"/>
    </location>
</feature>